<organism evidence="3 4">
    <name type="scientific">Vagococcus luciliae</name>
    <dbReference type="NCBI Taxonomy" id="2920380"/>
    <lineage>
        <taxon>Bacteria</taxon>
        <taxon>Bacillati</taxon>
        <taxon>Bacillota</taxon>
        <taxon>Bacilli</taxon>
        <taxon>Lactobacillales</taxon>
        <taxon>Enterococcaceae</taxon>
        <taxon>Vagococcus</taxon>
    </lineage>
</organism>
<dbReference type="InterPro" id="IPR050661">
    <property type="entry name" value="BglG_antiterminators"/>
</dbReference>
<feature type="domain" description="PRD" evidence="2">
    <location>
        <begin position="65"/>
        <end position="170"/>
    </location>
</feature>
<keyword evidence="1" id="KW-0677">Repeat</keyword>
<dbReference type="InterPro" id="IPR036650">
    <property type="entry name" value="CAT_RNA-bd_dom_sf"/>
</dbReference>
<feature type="domain" description="PRD" evidence="2">
    <location>
        <begin position="171"/>
        <end position="279"/>
    </location>
</feature>
<evidence type="ECO:0000313" key="3">
    <source>
        <dbReference type="EMBL" id="UUV97937.1"/>
    </source>
</evidence>
<sequence>MIIKKVLNNNVVISENKDFQEVIMMGKGIAFNKKAGDMITVTSVEKMFVNHSENERQEMEKLVEKIPTEIIEISKEIMLLAEKEIGYNYSEKSYLSLTDHLYYAIERAKENSSLPNPLLFDIKKFYPKEFKVSLKAIEMIEDKLGVNLTEEEVGVIALHLANSVTDYQDMATTMKNTEIVKNILNIVRRYFGYEFDEHSTNYQRMVTHIQFFVQRIMNNELSEETDDFLYELVQSKYPKAFQCSLRARDYLLTKYDVPINQSEIIYLTIHINRVMDNKG</sequence>
<dbReference type="Gene3D" id="1.10.1790.10">
    <property type="entry name" value="PRD domain"/>
    <property type="match status" value="2"/>
</dbReference>
<keyword evidence="4" id="KW-1185">Reference proteome</keyword>
<evidence type="ECO:0000259" key="2">
    <source>
        <dbReference type="PROSITE" id="PS51372"/>
    </source>
</evidence>
<dbReference type="SUPFAM" id="SSF50151">
    <property type="entry name" value="SacY-like RNA-binding domain"/>
    <property type="match status" value="1"/>
</dbReference>
<reference evidence="3" key="1">
    <citation type="submission" date="2022-08" db="EMBL/GenBank/DDBJ databases">
        <title>Genome sequence of Vagococcus luciliae DSM 112651.</title>
        <authorList>
            <person name="Juan G."/>
            <person name="Anja P."/>
            <person name="Rolf D."/>
            <person name="Kampfer P."/>
            <person name="Vilcinskas A."/>
        </authorList>
    </citation>
    <scope>NUCLEOTIDE SEQUENCE</scope>
    <source>
        <strain evidence="3">G314FT</strain>
    </source>
</reference>
<proteinExistence type="predicted"/>
<dbReference type="Proteomes" id="UP001058273">
    <property type="component" value="Chromosome"/>
</dbReference>
<dbReference type="InterPro" id="IPR011608">
    <property type="entry name" value="PRD"/>
</dbReference>
<gene>
    <name evidence="3" type="primary">licT</name>
    <name evidence="3" type="ORF">G314FT_00270</name>
</gene>
<dbReference type="SMART" id="SM01061">
    <property type="entry name" value="CAT_RBD"/>
    <property type="match status" value="1"/>
</dbReference>
<dbReference type="Pfam" id="PF03123">
    <property type="entry name" value="CAT_RBD"/>
    <property type="match status" value="1"/>
</dbReference>
<protein>
    <submittedName>
        <fullName evidence="3">Transcription antiterminator LicT</fullName>
    </submittedName>
</protein>
<dbReference type="InterPro" id="IPR004341">
    <property type="entry name" value="CAT_RNA-bd_dom"/>
</dbReference>
<dbReference type="PANTHER" id="PTHR30185">
    <property type="entry name" value="CRYPTIC BETA-GLUCOSIDE BGL OPERON ANTITERMINATOR"/>
    <property type="match status" value="1"/>
</dbReference>
<evidence type="ECO:0000313" key="4">
    <source>
        <dbReference type="Proteomes" id="UP001058273"/>
    </source>
</evidence>
<evidence type="ECO:0000256" key="1">
    <source>
        <dbReference type="ARBA" id="ARBA00022737"/>
    </source>
</evidence>
<dbReference type="EMBL" id="CP102451">
    <property type="protein sequence ID" value="UUV97937.1"/>
    <property type="molecule type" value="Genomic_DNA"/>
</dbReference>
<dbReference type="Gene3D" id="2.30.24.10">
    <property type="entry name" value="CAT RNA-binding domain"/>
    <property type="match status" value="1"/>
</dbReference>
<accession>A0ABY5NWA6</accession>
<name>A0ABY5NWA6_9ENTE</name>
<dbReference type="PANTHER" id="PTHR30185:SF15">
    <property type="entry name" value="CRYPTIC BETA-GLUCOSIDE BGL OPERON ANTITERMINATOR"/>
    <property type="match status" value="1"/>
</dbReference>
<reference evidence="3" key="2">
    <citation type="submission" date="2022-08" db="EMBL/GenBank/DDBJ databases">
        <authorList>
            <person name="Poehlein A."/>
            <person name="Guzman J."/>
            <person name="Daniel R."/>
            <person name="Vilcinskas A."/>
        </authorList>
    </citation>
    <scope>NUCLEOTIDE SEQUENCE</scope>
    <source>
        <strain evidence="3">G314FT</strain>
    </source>
</reference>
<dbReference type="Pfam" id="PF00874">
    <property type="entry name" value="PRD"/>
    <property type="match status" value="2"/>
</dbReference>
<dbReference type="NCBIfam" id="NF046042">
    <property type="entry name" value="LicT"/>
    <property type="match status" value="1"/>
</dbReference>
<dbReference type="PROSITE" id="PS51372">
    <property type="entry name" value="PRD_2"/>
    <property type="match status" value="2"/>
</dbReference>
<dbReference type="SUPFAM" id="SSF63520">
    <property type="entry name" value="PTS-regulatory domain, PRD"/>
    <property type="match status" value="2"/>
</dbReference>
<dbReference type="InterPro" id="IPR036634">
    <property type="entry name" value="PRD_sf"/>
</dbReference>